<sequence>MRYFWPSSSLHKTSQEYPVTSNPGGRLSTAFKTSIKSPNLVRIRRWSGHEALSTTHTGRSVGHFLSYSNGRISTIFPSDIKNTTVLFDWKAGKSGNFPFFPVPVQTKTWSETSLWVVGTVATTGATSADVRPGITTGL</sequence>
<reference evidence="1" key="2">
    <citation type="submission" date="2021-01" db="EMBL/GenBank/DDBJ databases">
        <authorList>
            <person name="Schikora-Tamarit M.A."/>
        </authorList>
    </citation>
    <scope>NUCLEOTIDE SEQUENCE</scope>
    <source>
        <strain evidence="1">NCAIM Y.01608</strain>
    </source>
</reference>
<dbReference type="AlphaFoldDB" id="A0A9P8PV67"/>
<accession>A0A9P8PV67</accession>
<name>A0A9P8PV67_9ASCO</name>
<dbReference type="EMBL" id="JAEUBD010000095">
    <property type="protein sequence ID" value="KAH3677979.1"/>
    <property type="molecule type" value="Genomic_DNA"/>
</dbReference>
<reference evidence="1" key="1">
    <citation type="journal article" date="2021" name="Open Biol.">
        <title>Shared evolutionary footprints suggest mitochondrial oxidative damage underlies multiple complex I losses in fungi.</title>
        <authorList>
            <person name="Schikora-Tamarit M.A."/>
            <person name="Marcet-Houben M."/>
            <person name="Nosek J."/>
            <person name="Gabaldon T."/>
        </authorList>
    </citation>
    <scope>NUCLEOTIDE SEQUENCE</scope>
    <source>
        <strain evidence="1">NCAIM Y.01608</strain>
    </source>
</reference>
<comment type="caution">
    <text evidence="1">The sequence shown here is derived from an EMBL/GenBank/DDBJ whole genome shotgun (WGS) entry which is preliminary data.</text>
</comment>
<gene>
    <name evidence="1" type="ORF">OGATHE_000634</name>
</gene>
<evidence type="ECO:0000313" key="2">
    <source>
        <dbReference type="Proteomes" id="UP000788993"/>
    </source>
</evidence>
<dbReference type="Proteomes" id="UP000788993">
    <property type="component" value="Unassembled WGS sequence"/>
</dbReference>
<protein>
    <submittedName>
        <fullName evidence="1">Uncharacterized protein</fullName>
    </submittedName>
</protein>
<proteinExistence type="predicted"/>
<keyword evidence="2" id="KW-1185">Reference proteome</keyword>
<organism evidence="1 2">
    <name type="scientific">Ogataea polymorpha</name>
    <dbReference type="NCBI Taxonomy" id="460523"/>
    <lineage>
        <taxon>Eukaryota</taxon>
        <taxon>Fungi</taxon>
        <taxon>Dikarya</taxon>
        <taxon>Ascomycota</taxon>
        <taxon>Saccharomycotina</taxon>
        <taxon>Pichiomycetes</taxon>
        <taxon>Pichiales</taxon>
        <taxon>Pichiaceae</taxon>
        <taxon>Ogataea</taxon>
    </lineage>
</organism>
<evidence type="ECO:0000313" key="1">
    <source>
        <dbReference type="EMBL" id="KAH3677979.1"/>
    </source>
</evidence>